<proteinExistence type="predicted"/>
<comment type="caution">
    <text evidence="1">The sequence shown here is derived from an EMBL/GenBank/DDBJ whole genome shotgun (WGS) entry which is preliminary data.</text>
</comment>
<accession>A0ACC7MJX5</accession>
<gene>
    <name evidence="1" type="ORF">QPK29_020665</name>
</gene>
<keyword evidence="2" id="KW-1185">Reference proteome</keyword>
<dbReference type="Proteomes" id="UP001168096">
    <property type="component" value="Unassembled WGS sequence"/>
</dbReference>
<dbReference type="EMBL" id="JASNRB020000013">
    <property type="protein sequence ID" value="MFJ1470131.1"/>
    <property type="molecule type" value="Genomic_DNA"/>
</dbReference>
<evidence type="ECO:0000313" key="1">
    <source>
        <dbReference type="EMBL" id="MFJ1470131.1"/>
    </source>
</evidence>
<organism evidence="1 2">
    <name type="scientific">Massilia orientalis</name>
    <dbReference type="NCBI Taxonomy" id="3050128"/>
    <lineage>
        <taxon>Bacteria</taxon>
        <taxon>Pseudomonadati</taxon>
        <taxon>Pseudomonadota</taxon>
        <taxon>Betaproteobacteria</taxon>
        <taxon>Burkholderiales</taxon>
        <taxon>Oxalobacteraceae</taxon>
        <taxon>Telluria group</taxon>
        <taxon>Massilia</taxon>
    </lineage>
</organism>
<evidence type="ECO:0000313" key="2">
    <source>
        <dbReference type="Proteomes" id="UP001168096"/>
    </source>
</evidence>
<reference evidence="1" key="1">
    <citation type="submission" date="2024-11" db="EMBL/GenBank/DDBJ databases">
        <title>Description of Massilia orientalis sp. nov., isolated from rhizosphere soil of Ageratina adenophora.</title>
        <authorList>
            <person name="Wang Y."/>
        </authorList>
    </citation>
    <scope>NUCLEOTIDE SEQUENCE</scope>
    <source>
        <strain evidence="1">YIM B02787</strain>
    </source>
</reference>
<protein>
    <submittedName>
        <fullName evidence="1">Uncharacterized protein</fullName>
    </submittedName>
</protein>
<name>A0ACC7MJX5_9BURK</name>
<sequence length="67" mass="7614">MRLSPFFLWYLLFSTWPGQLLVFFCSGMWITLAIATGAIAHPRTSIMSAFLAGGYAAFKLARRLRNR</sequence>